<comment type="subunit">
    <text evidence="5 6">Homodimer.</text>
</comment>
<dbReference type="Pfam" id="PF22660">
    <property type="entry name" value="RS_preATP-grasp-like"/>
    <property type="match status" value="1"/>
</dbReference>
<feature type="binding site" evidence="5">
    <location>
        <position position="207"/>
    </location>
    <ligand>
        <name>ATP</name>
        <dbReference type="ChEBI" id="CHEBI:30616"/>
    </ligand>
</feature>
<evidence type="ECO:0000256" key="4">
    <source>
        <dbReference type="ARBA" id="ARBA00022840"/>
    </source>
</evidence>
<feature type="binding site" evidence="5">
    <location>
        <begin position="176"/>
        <end position="179"/>
    </location>
    <ligand>
        <name>ATP</name>
        <dbReference type="ChEBI" id="CHEBI:30616"/>
    </ligand>
</feature>
<dbReference type="GO" id="GO:0004638">
    <property type="term" value="F:phosphoribosylaminoimidazole carboxylase activity"/>
    <property type="evidence" value="ECO:0007669"/>
    <property type="project" value="InterPro"/>
</dbReference>
<dbReference type="EMBL" id="PPPD01000001">
    <property type="protein sequence ID" value="PNY80504.1"/>
    <property type="molecule type" value="Genomic_DNA"/>
</dbReference>
<dbReference type="InterPro" id="IPR016185">
    <property type="entry name" value="PreATP-grasp_dom_sf"/>
</dbReference>
<dbReference type="GO" id="GO:0006189">
    <property type="term" value="P:'de novo' IMP biosynthetic process"/>
    <property type="evidence" value="ECO:0007669"/>
    <property type="project" value="UniProtKB-UniRule"/>
</dbReference>
<comment type="pathway">
    <text evidence="5 6">Purine metabolism; IMP biosynthesis via de novo pathway; 5-amino-1-(5-phospho-D-ribosyl)imidazole-4-carboxylate from 5-amino-1-(5-phospho-D-ribosyl)imidazole (N5-CAIR route): step 1/2.</text>
</comment>
<accession>A0A2K3UVE5</accession>
<feature type="binding site" evidence="5">
    <location>
        <begin position="146"/>
        <end position="152"/>
    </location>
    <ligand>
        <name>ATP</name>
        <dbReference type="ChEBI" id="CHEBI:30616"/>
    </ligand>
</feature>
<dbReference type="SUPFAM" id="SSF52440">
    <property type="entry name" value="PreATP-grasp domain"/>
    <property type="match status" value="1"/>
</dbReference>
<dbReference type="Pfam" id="PF02222">
    <property type="entry name" value="ATP-grasp"/>
    <property type="match status" value="1"/>
</dbReference>
<dbReference type="PROSITE" id="PS50975">
    <property type="entry name" value="ATP_GRASP"/>
    <property type="match status" value="1"/>
</dbReference>
<dbReference type="InterPro" id="IPR003135">
    <property type="entry name" value="ATP-grasp_carboxylate-amine"/>
</dbReference>
<dbReference type="Gene3D" id="3.40.50.20">
    <property type="match status" value="1"/>
</dbReference>
<feature type="binding site" evidence="5">
    <location>
        <position position="184"/>
    </location>
    <ligand>
        <name>ATP</name>
        <dbReference type="ChEBI" id="CHEBI:30616"/>
    </ligand>
</feature>
<dbReference type="RefSeq" id="WP_103310258.1">
    <property type="nucleotide sequence ID" value="NZ_PPPD01000001.1"/>
</dbReference>
<keyword evidence="2 5" id="KW-0547">Nucleotide-binding</keyword>
<comment type="caution">
    <text evidence="8">The sequence shown here is derived from an EMBL/GenBank/DDBJ whole genome shotgun (WGS) entry which is preliminary data.</text>
</comment>
<dbReference type="GO" id="GO:0005524">
    <property type="term" value="F:ATP binding"/>
    <property type="evidence" value="ECO:0007669"/>
    <property type="project" value="UniProtKB-UniRule"/>
</dbReference>
<dbReference type="Gene3D" id="3.30.1490.20">
    <property type="entry name" value="ATP-grasp fold, A domain"/>
    <property type="match status" value="1"/>
</dbReference>
<dbReference type="NCBIfam" id="NF004679">
    <property type="entry name" value="PRK06019.1-5"/>
    <property type="match status" value="1"/>
</dbReference>
<keyword evidence="9" id="KW-1185">Reference proteome</keyword>
<dbReference type="PANTHER" id="PTHR11609:SF5">
    <property type="entry name" value="PHOSPHORIBOSYLAMINOIMIDAZOLE CARBOXYLASE"/>
    <property type="match status" value="1"/>
</dbReference>
<gene>
    <name evidence="5 6 8" type="primary">purK</name>
    <name evidence="8" type="ORF">CVO96_03205</name>
</gene>
<comment type="function">
    <text evidence="5">Catalyzes the ATP-dependent conversion of 5-aminoimidazole ribonucleotide (AIR) and HCO(3)(-) to N5-carboxyaminoimidazole ribonucleotide (N5-CAIR).</text>
</comment>
<keyword evidence="1 5" id="KW-0436">Ligase</keyword>
<dbReference type="InterPro" id="IPR011054">
    <property type="entry name" value="Rudment_hybrid_motif"/>
</dbReference>
<organism evidence="8 9">
    <name type="scientific">Deinococcus koreensis</name>
    <dbReference type="NCBI Taxonomy" id="2054903"/>
    <lineage>
        <taxon>Bacteria</taxon>
        <taxon>Thermotogati</taxon>
        <taxon>Deinococcota</taxon>
        <taxon>Deinococci</taxon>
        <taxon>Deinococcales</taxon>
        <taxon>Deinococcaceae</taxon>
        <taxon>Deinococcus</taxon>
    </lineage>
</organism>
<evidence type="ECO:0000256" key="6">
    <source>
        <dbReference type="RuleBase" id="RU361200"/>
    </source>
</evidence>
<dbReference type="EC" id="6.3.4.18" evidence="5 6"/>
<dbReference type="InterPro" id="IPR040686">
    <property type="entry name" value="PurK_C"/>
</dbReference>
<dbReference type="PANTHER" id="PTHR11609">
    <property type="entry name" value="PURINE BIOSYNTHESIS PROTEIN 6/7, PUR6/7"/>
    <property type="match status" value="1"/>
</dbReference>
<dbReference type="HAMAP" id="MF_01928">
    <property type="entry name" value="PurK"/>
    <property type="match status" value="1"/>
</dbReference>
<dbReference type="UniPathway" id="UPA00074">
    <property type="reaction ID" value="UER00942"/>
</dbReference>
<dbReference type="NCBIfam" id="TIGR01161">
    <property type="entry name" value="purK"/>
    <property type="match status" value="1"/>
</dbReference>
<proteinExistence type="inferred from homology"/>
<evidence type="ECO:0000256" key="1">
    <source>
        <dbReference type="ARBA" id="ARBA00022598"/>
    </source>
</evidence>
<dbReference type="GO" id="GO:0046872">
    <property type="term" value="F:metal ion binding"/>
    <property type="evidence" value="ECO:0007669"/>
    <property type="project" value="InterPro"/>
</dbReference>
<comment type="similarity">
    <text evidence="5 6">Belongs to the PurK/PurT family.</text>
</comment>
<dbReference type="GO" id="GO:0005829">
    <property type="term" value="C:cytosol"/>
    <property type="evidence" value="ECO:0007669"/>
    <property type="project" value="TreeGrafter"/>
</dbReference>
<dbReference type="GO" id="GO:0034028">
    <property type="term" value="F:5-(carboxyamino)imidazole ribonucleotide synthase activity"/>
    <property type="evidence" value="ECO:0007669"/>
    <property type="project" value="UniProtKB-UniRule"/>
</dbReference>
<dbReference type="SUPFAM" id="SSF56059">
    <property type="entry name" value="Glutathione synthetase ATP-binding domain-like"/>
    <property type="match status" value="1"/>
</dbReference>
<dbReference type="AlphaFoldDB" id="A0A2K3UVE5"/>
<dbReference type="FunFam" id="3.30.1490.20:FF:000015">
    <property type="entry name" value="N5-carboxyaminoimidazole ribonucleotide synthase"/>
    <property type="match status" value="1"/>
</dbReference>
<comment type="function">
    <text evidence="6">Catalyzes the ATP-dependent conversion of 5-aminoimidazole ribonucleotide (AIR) and HCO(3)- to N5-carboxyaminoimidazole ribonucleotide (N5-CAIR).</text>
</comment>
<evidence type="ECO:0000256" key="5">
    <source>
        <dbReference type="HAMAP-Rule" id="MF_01928"/>
    </source>
</evidence>
<dbReference type="InterPro" id="IPR005875">
    <property type="entry name" value="PurK"/>
</dbReference>
<dbReference type="SUPFAM" id="SSF51246">
    <property type="entry name" value="Rudiment single hybrid motif"/>
    <property type="match status" value="1"/>
</dbReference>
<feature type="domain" description="ATP-grasp" evidence="7">
    <location>
        <begin position="105"/>
        <end position="296"/>
    </location>
</feature>
<protein>
    <recommendedName>
        <fullName evidence="5 6">N5-carboxyaminoimidazole ribonucleotide synthase</fullName>
        <shortName evidence="5 6">N5-CAIR synthase</shortName>
        <ecNumber evidence="5 6">6.3.4.18</ecNumber>
    </recommendedName>
    <alternativeName>
        <fullName evidence="5 6">5-(carboxyamino)imidazole ribonucleotide synthetase</fullName>
    </alternativeName>
</protein>
<dbReference type="InterPro" id="IPR011761">
    <property type="entry name" value="ATP-grasp"/>
</dbReference>
<dbReference type="InterPro" id="IPR013815">
    <property type="entry name" value="ATP_grasp_subdomain_1"/>
</dbReference>
<reference evidence="8 9" key="1">
    <citation type="submission" date="2018-01" db="EMBL/GenBank/DDBJ databases">
        <title>Deinococcus koreensis sp. nov., a radiation-resistant bacterium isolated from river water.</title>
        <authorList>
            <person name="Choi A."/>
        </authorList>
    </citation>
    <scope>NUCLEOTIDE SEQUENCE [LARGE SCALE GENOMIC DNA]</scope>
    <source>
        <strain evidence="8 9">SJW1-2</strain>
    </source>
</reference>
<evidence type="ECO:0000256" key="2">
    <source>
        <dbReference type="ARBA" id="ARBA00022741"/>
    </source>
</evidence>
<feature type="binding site" evidence="5">
    <location>
        <position position="141"/>
    </location>
    <ligand>
        <name>ATP</name>
        <dbReference type="ChEBI" id="CHEBI:30616"/>
    </ligand>
</feature>
<feature type="binding site" evidence="5">
    <location>
        <position position="101"/>
    </location>
    <ligand>
        <name>ATP</name>
        <dbReference type="ChEBI" id="CHEBI:30616"/>
    </ligand>
</feature>
<dbReference type="Proteomes" id="UP000236379">
    <property type="component" value="Unassembled WGS sequence"/>
</dbReference>
<comment type="catalytic activity">
    <reaction evidence="5 6">
        <text>5-amino-1-(5-phospho-beta-D-ribosyl)imidazole + hydrogencarbonate + ATP = 5-carboxyamino-1-(5-phospho-D-ribosyl)imidazole + ADP + phosphate + 2 H(+)</text>
        <dbReference type="Rhea" id="RHEA:19317"/>
        <dbReference type="ChEBI" id="CHEBI:15378"/>
        <dbReference type="ChEBI" id="CHEBI:17544"/>
        <dbReference type="ChEBI" id="CHEBI:30616"/>
        <dbReference type="ChEBI" id="CHEBI:43474"/>
        <dbReference type="ChEBI" id="CHEBI:58730"/>
        <dbReference type="ChEBI" id="CHEBI:137981"/>
        <dbReference type="ChEBI" id="CHEBI:456216"/>
        <dbReference type="EC" id="6.3.4.18"/>
    </reaction>
</comment>
<evidence type="ECO:0000256" key="3">
    <source>
        <dbReference type="ARBA" id="ARBA00022755"/>
    </source>
</evidence>
<dbReference type="Pfam" id="PF17769">
    <property type="entry name" value="PurK_C"/>
    <property type="match status" value="1"/>
</dbReference>
<name>A0A2K3UVE5_9DEIO</name>
<sequence length="378" mass="39593">MTPSGHLGILGGGQLAQMLALAAIPLGVRVTVLEPDPLAPARLCAEHLQAPYTDPSGLDALAGCDAVTLEFENVPVEALAALQGRVPLRPGAGLLARSKHRVREKEALRAAGARTAPFVAIESEADLVGALEGVGGAGILKTSELGYDGRGQARVGTPAELATAWASMGGVPCVLEGLVPFERELSLGVARSPSGQVAFGPLVENVHRGGILRTSVYPPDVPGGTEEEAREIARAVAGAWGLEGLMTLEFFQLPGGPDPDTRLLVNEVAPRVHNSGHLTQDGGGLSQFGAQVRAVLGLPLADWRPLHPCAMVNVVGVARSDGQPQEPDWAGIDVLEGTRVHLYHKAWRPGRKLGHVNLVAPDLDTLRRRLTTLEALIP</sequence>
<dbReference type="OrthoDB" id="9804625at2"/>
<evidence type="ECO:0000259" key="7">
    <source>
        <dbReference type="PROSITE" id="PS50975"/>
    </source>
</evidence>
<evidence type="ECO:0000313" key="8">
    <source>
        <dbReference type="EMBL" id="PNY80504.1"/>
    </source>
</evidence>
<evidence type="ECO:0000313" key="9">
    <source>
        <dbReference type="Proteomes" id="UP000236379"/>
    </source>
</evidence>
<dbReference type="InterPro" id="IPR054350">
    <property type="entry name" value="PurT/PurK_preATP-grasp"/>
</dbReference>
<keyword evidence="3 5" id="KW-0658">Purine biosynthesis</keyword>
<keyword evidence="4 5" id="KW-0067">ATP-binding</keyword>
<dbReference type="Gene3D" id="3.30.470.20">
    <property type="entry name" value="ATP-grasp fold, B domain"/>
    <property type="match status" value="1"/>
</dbReference>
<feature type="binding site" evidence="5">
    <location>
        <begin position="266"/>
        <end position="267"/>
    </location>
    <ligand>
        <name>ATP</name>
        <dbReference type="ChEBI" id="CHEBI:30616"/>
    </ligand>
</feature>